<dbReference type="Proteomes" id="UP000266272">
    <property type="component" value="Unassembled WGS sequence"/>
</dbReference>
<feature type="signal peptide" evidence="1">
    <location>
        <begin position="1"/>
        <end position="19"/>
    </location>
</feature>
<feature type="chain" id="PRO_5017244118" evidence="1">
    <location>
        <begin position="20"/>
        <end position="302"/>
    </location>
</feature>
<evidence type="ECO:0000313" key="3">
    <source>
        <dbReference type="Proteomes" id="UP000266272"/>
    </source>
</evidence>
<comment type="caution">
    <text evidence="2">The sequence shown here is derived from an EMBL/GenBank/DDBJ whole genome shotgun (WGS) entry which is preliminary data.</text>
</comment>
<dbReference type="STRING" id="490622.A0A395NQB3"/>
<dbReference type="AlphaFoldDB" id="A0A395NQB3"/>
<protein>
    <submittedName>
        <fullName evidence="2">Uncharacterized protein</fullName>
    </submittedName>
</protein>
<sequence length="302" mass="31911">MARLSGALALFALGSVVRASPLVVSNGTITAPPTFTTAPPASTDVLANVTCGTISDFPVIVLQEYVGLSTDPALQCQCLESVNSWLSTTNPPTRTASRTIGTGITTFTETISSRTTVVTTVVNTVEVATVTGNYILPQTNNWYGTAESPCCYSCTIAASTVEVFYFPEPTGTVPLVTSFTSGDYTFFRNSQSPSVYIGFSSLSAYDYCGLVGKPFANTTVAFNPGELSTITFSKVTGTPFTFTTTFSDGNVLTTTTRPTFYTPNGSAALNTQDLERNCSTIAGYTYIPGNPSNAVNSSRTFM</sequence>
<keyword evidence="3" id="KW-1185">Reference proteome</keyword>
<accession>A0A395NQB3</accession>
<name>A0A395NQB3_TRIAR</name>
<dbReference type="OrthoDB" id="3944128at2759"/>
<dbReference type="EMBL" id="PXOA01000222">
    <property type="protein sequence ID" value="RFU78262.1"/>
    <property type="molecule type" value="Genomic_DNA"/>
</dbReference>
<proteinExistence type="predicted"/>
<reference evidence="2 3" key="1">
    <citation type="journal article" date="2018" name="PLoS Pathog.">
        <title>Evolution of structural diversity of trichothecenes, a family of toxins produced by plant pathogenic and entomopathogenic fungi.</title>
        <authorList>
            <person name="Proctor R.H."/>
            <person name="McCormick S.P."/>
            <person name="Kim H.S."/>
            <person name="Cardoza R.E."/>
            <person name="Stanley A.M."/>
            <person name="Lindo L."/>
            <person name="Kelly A."/>
            <person name="Brown D.W."/>
            <person name="Lee T."/>
            <person name="Vaughan M.M."/>
            <person name="Alexander N.J."/>
            <person name="Busman M."/>
            <person name="Gutierrez S."/>
        </authorList>
    </citation>
    <scope>NUCLEOTIDE SEQUENCE [LARGE SCALE GENOMIC DNA]</scope>
    <source>
        <strain evidence="2 3">IBT 40837</strain>
    </source>
</reference>
<evidence type="ECO:0000256" key="1">
    <source>
        <dbReference type="SAM" id="SignalP"/>
    </source>
</evidence>
<evidence type="ECO:0000313" key="2">
    <source>
        <dbReference type="EMBL" id="RFU78262.1"/>
    </source>
</evidence>
<keyword evidence="1" id="KW-0732">Signal</keyword>
<organism evidence="2 3">
    <name type="scientific">Trichoderma arundinaceum</name>
    <dbReference type="NCBI Taxonomy" id="490622"/>
    <lineage>
        <taxon>Eukaryota</taxon>
        <taxon>Fungi</taxon>
        <taxon>Dikarya</taxon>
        <taxon>Ascomycota</taxon>
        <taxon>Pezizomycotina</taxon>
        <taxon>Sordariomycetes</taxon>
        <taxon>Hypocreomycetidae</taxon>
        <taxon>Hypocreales</taxon>
        <taxon>Hypocreaceae</taxon>
        <taxon>Trichoderma</taxon>
    </lineage>
</organism>
<gene>
    <name evidence="2" type="ORF">TARUN_3977</name>
</gene>